<dbReference type="GO" id="GO:0017147">
    <property type="term" value="F:Wnt-protein binding"/>
    <property type="evidence" value="ECO:0007669"/>
    <property type="project" value="TreeGrafter"/>
</dbReference>
<dbReference type="PANTHER" id="PTHR46513">
    <property type="entry name" value="VITELLOGENIN RECEPTOR-LIKE PROTEIN-RELATED-RELATED"/>
    <property type="match status" value="1"/>
</dbReference>
<dbReference type="GO" id="GO:0060070">
    <property type="term" value="P:canonical Wnt signaling pathway"/>
    <property type="evidence" value="ECO:0007669"/>
    <property type="project" value="TreeGrafter"/>
</dbReference>
<protein>
    <submittedName>
        <fullName evidence="1">Uncharacterized protein</fullName>
    </submittedName>
</protein>
<dbReference type="EMBL" id="JH159153">
    <property type="protein sequence ID" value="EGZ19732.1"/>
    <property type="molecule type" value="Genomic_DNA"/>
</dbReference>
<organism evidence="1 2">
    <name type="scientific">Phytophthora sojae (strain P6497)</name>
    <name type="common">Soybean stem and root rot agent</name>
    <name type="synonym">Phytophthora megasperma f. sp. glycines</name>
    <dbReference type="NCBI Taxonomy" id="1094619"/>
    <lineage>
        <taxon>Eukaryota</taxon>
        <taxon>Sar</taxon>
        <taxon>Stramenopiles</taxon>
        <taxon>Oomycota</taxon>
        <taxon>Peronosporomycetes</taxon>
        <taxon>Peronosporales</taxon>
        <taxon>Peronosporaceae</taxon>
        <taxon>Phytophthora</taxon>
    </lineage>
</organism>
<name>G4Z8W1_PHYSP</name>
<dbReference type="STRING" id="1094619.G4Z8W1"/>
<dbReference type="AlphaFoldDB" id="G4Z8W1"/>
<dbReference type="SMART" id="SM00135">
    <property type="entry name" value="LY"/>
    <property type="match status" value="3"/>
</dbReference>
<dbReference type="GO" id="GO:0042813">
    <property type="term" value="F:Wnt receptor activity"/>
    <property type="evidence" value="ECO:0007669"/>
    <property type="project" value="TreeGrafter"/>
</dbReference>
<dbReference type="OMA" id="YLYWCET"/>
<dbReference type="GO" id="GO:0005886">
    <property type="term" value="C:plasma membrane"/>
    <property type="evidence" value="ECO:0007669"/>
    <property type="project" value="TreeGrafter"/>
</dbReference>
<accession>G4Z8W1</accession>
<evidence type="ECO:0000313" key="1">
    <source>
        <dbReference type="EMBL" id="EGZ19732.1"/>
    </source>
</evidence>
<evidence type="ECO:0000313" key="2">
    <source>
        <dbReference type="Proteomes" id="UP000002640"/>
    </source>
</evidence>
<proteinExistence type="predicted"/>
<dbReference type="GeneID" id="20657043"/>
<sequence length="418" mass="46056">MAIHRRNDLIFWSDGRAVKSASALDGSNEKVVVGALVRAVWVGTNFGQTRADLMELTVKGTRCVSIVSWSSERVECLVGLPLRYSQQQTPFVSPEDCSIQTTQGSMTGYMPSYNEMVASGTSAPIVERIDIDSSYVLPHALTIDDRVGEDWLYWSNSVDGAIYRSSLRSTAIEVLQRGCWSVRGLALNFPQDASTDKLSLFFSLESKGTISKLKLPPSNTSVVSAPPARVVLRGLRSPRGLVVDSTMQMLFFTEKTGRIYLVELDKTMTARQKASVLPDDASIDALGVNVRRVVTQPSMTRLDGIAVDTKYLYWCETNTNVVARASRRDFQRQVLVGGTANSLLSWPRSIVLGSDDGDVNEQTQSNYYSEYTGRISRGASQSVVVNALSAPSMHYLDNLVQQSTLQGGDNHIYFYALE</sequence>
<keyword evidence="2" id="KW-1185">Reference proteome</keyword>
<dbReference type="InterPro" id="IPR011042">
    <property type="entry name" value="6-blade_b-propeller_TolB-like"/>
</dbReference>
<dbReference type="SUPFAM" id="SSF101898">
    <property type="entry name" value="NHL repeat"/>
    <property type="match status" value="1"/>
</dbReference>
<dbReference type="PANTHER" id="PTHR46513:SF13">
    <property type="entry name" value="EGF-LIKE DOMAIN-CONTAINING PROTEIN"/>
    <property type="match status" value="1"/>
</dbReference>
<dbReference type="Proteomes" id="UP000002640">
    <property type="component" value="Unassembled WGS sequence"/>
</dbReference>
<dbReference type="InterPro" id="IPR000033">
    <property type="entry name" value="LDLR_classB_rpt"/>
</dbReference>
<dbReference type="RefSeq" id="XP_009522449.1">
    <property type="nucleotide sequence ID" value="XM_009524154.1"/>
</dbReference>
<gene>
    <name evidence="1" type="ORF">PHYSODRAFT_494225</name>
</gene>
<dbReference type="KEGG" id="psoj:PHYSODRAFT_494225"/>
<reference evidence="1 2" key="1">
    <citation type="journal article" date="2006" name="Science">
        <title>Phytophthora genome sequences uncover evolutionary origins and mechanisms of pathogenesis.</title>
        <authorList>
            <person name="Tyler B.M."/>
            <person name="Tripathy S."/>
            <person name="Zhang X."/>
            <person name="Dehal P."/>
            <person name="Jiang R.H."/>
            <person name="Aerts A."/>
            <person name="Arredondo F.D."/>
            <person name="Baxter L."/>
            <person name="Bensasson D."/>
            <person name="Beynon J.L."/>
            <person name="Chapman J."/>
            <person name="Damasceno C.M."/>
            <person name="Dorrance A.E."/>
            <person name="Dou D."/>
            <person name="Dickerman A.W."/>
            <person name="Dubchak I.L."/>
            <person name="Garbelotto M."/>
            <person name="Gijzen M."/>
            <person name="Gordon S.G."/>
            <person name="Govers F."/>
            <person name="Grunwald N.J."/>
            <person name="Huang W."/>
            <person name="Ivors K.L."/>
            <person name="Jones R.W."/>
            <person name="Kamoun S."/>
            <person name="Krampis K."/>
            <person name="Lamour K.H."/>
            <person name="Lee M.K."/>
            <person name="McDonald W.H."/>
            <person name="Medina M."/>
            <person name="Meijer H.J."/>
            <person name="Nordberg E.K."/>
            <person name="Maclean D.J."/>
            <person name="Ospina-Giraldo M.D."/>
            <person name="Morris P.F."/>
            <person name="Phuntumart V."/>
            <person name="Putnam N.H."/>
            <person name="Rash S."/>
            <person name="Rose J.K."/>
            <person name="Sakihama Y."/>
            <person name="Salamov A.A."/>
            <person name="Savidor A."/>
            <person name="Scheuring C.F."/>
            <person name="Smith B.M."/>
            <person name="Sobral B.W."/>
            <person name="Terry A."/>
            <person name="Torto-Alalibo T.A."/>
            <person name="Win J."/>
            <person name="Xu Z."/>
            <person name="Zhang H."/>
            <person name="Grigoriev I.V."/>
            <person name="Rokhsar D.S."/>
            <person name="Boore J.L."/>
        </authorList>
    </citation>
    <scope>NUCLEOTIDE SEQUENCE [LARGE SCALE GENOMIC DNA]</scope>
    <source>
        <strain evidence="1 2">P6497</strain>
    </source>
</reference>
<dbReference type="InParanoid" id="G4Z8W1"/>
<dbReference type="Gene3D" id="2.120.10.30">
    <property type="entry name" value="TolB, C-terminal domain"/>
    <property type="match status" value="1"/>
</dbReference>
<dbReference type="InterPro" id="IPR050778">
    <property type="entry name" value="Cueball_EGF_LRP_Nidogen"/>
</dbReference>